<evidence type="ECO:0000313" key="2">
    <source>
        <dbReference type="Proteomes" id="UP000464178"/>
    </source>
</evidence>
<protein>
    <recommendedName>
        <fullName evidence="3">Twin-arginine translocation signal domain-containing protein</fullName>
    </recommendedName>
</protein>
<dbReference type="KEGG" id="gms:SOIL9_38530"/>
<evidence type="ECO:0000313" key="1">
    <source>
        <dbReference type="EMBL" id="VTR93861.1"/>
    </source>
</evidence>
<evidence type="ECO:0008006" key="3">
    <source>
        <dbReference type="Google" id="ProtNLM"/>
    </source>
</evidence>
<gene>
    <name evidence="1" type="ORF">SOIL9_38530</name>
</gene>
<name>A0A6P2CXY2_9BACT</name>
<dbReference type="PROSITE" id="PS51318">
    <property type="entry name" value="TAT"/>
    <property type="match status" value="1"/>
</dbReference>
<dbReference type="AlphaFoldDB" id="A0A6P2CXY2"/>
<dbReference type="InterPro" id="IPR006311">
    <property type="entry name" value="TAT_signal"/>
</dbReference>
<organism evidence="1 2">
    <name type="scientific">Gemmata massiliana</name>
    <dbReference type="NCBI Taxonomy" id="1210884"/>
    <lineage>
        <taxon>Bacteria</taxon>
        <taxon>Pseudomonadati</taxon>
        <taxon>Planctomycetota</taxon>
        <taxon>Planctomycetia</taxon>
        <taxon>Gemmatales</taxon>
        <taxon>Gemmataceae</taxon>
        <taxon>Gemmata</taxon>
    </lineage>
</organism>
<proteinExistence type="predicted"/>
<sequence length="502" mass="54908">MSTSPDRRSFLQTSAALGAGSLGFLSGLPVVSADDAKLDKDLVRLAPDIEPLVRLIEDTSRDKLLEEIGARIKKGLAYRDVLAGLLLAGVRNVQPRPSVGFKFHAVLVVNSAHQAALAGPDNERWLPLFWALDNFKSAQATNLKESGWRMKPADESKVPTAVQAREAFVTAMDNWDVEAADAAVAGLVRTATAGELFDLFAKYGSRDFRDIGHKIIYVCNAFRMLDVIGWHHAEPVLRSLAFALLKHDGKNPAKEDLEPDRPGRKNAQRAKEFRAANVTKPARSATTDVLNELRTGSADDLAQTVTTLTQSGTAPRSVWDGMFLGAGELLMRQPGIVSLHTLTTLNALHYAYRTTNDAALRQFTLLQAASFLPLFRDAMKSRGKVGDVKIDELSPRDENAKFTVPQVYGELSRNKEKAAQTALSVLSGNPAAAKELIDEGRRLIFLKGTDSHDYKFSASVMEDAAFITPEWRDRFLAASVFWLKGSDAPDSPVVKRTRAALA</sequence>
<dbReference type="Proteomes" id="UP000464178">
    <property type="component" value="Chromosome"/>
</dbReference>
<dbReference type="EMBL" id="LR593886">
    <property type="protein sequence ID" value="VTR93861.1"/>
    <property type="molecule type" value="Genomic_DNA"/>
</dbReference>
<keyword evidence="2" id="KW-1185">Reference proteome</keyword>
<reference evidence="1 2" key="1">
    <citation type="submission" date="2019-05" db="EMBL/GenBank/DDBJ databases">
        <authorList>
            <consortium name="Science for Life Laboratories"/>
        </authorList>
    </citation>
    <scope>NUCLEOTIDE SEQUENCE [LARGE SCALE GENOMIC DNA]</scope>
    <source>
        <strain evidence="1">Soil9</strain>
    </source>
</reference>
<dbReference type="RefSeq" id="WP_162668518.1">
    <property type="nucleotide sequence ID" value="NZ_LR593886.1"/>
</dbReference>
<accession>A0A6P2CXY2</accession>